<dbReference type="Pfam" id="PF17811">
    <property type="entry name" value="JHD"/>
    <property type="match status" value="1"/>
</dbReference>
<comment type="cofactor">
    <cofactor evidence="1">
        <name>Fe(2+)</name>
        <dbReference type="ChEBI" id="CHEBI:29033"/>
    </cofactor>
</comment>
<comment type="caution">
    <text evidence="31">The sequence shown here is derived from an EMBL/GenBank/DDBJ whole genome shotgun (WGS) entry which is preliminary data.</text>
</comment>
<comment type="subcellular location">
    <subcellularLocation>
        <location evidence="4">Cytoplasm</location>
        <location evidence="4">Cytoskeleton</location>
    </subcellularLocation>
    <subcellularLocation>
        <location evidence="3">Nucleus</location>
    </subcellularLocation>
</comment>
<evidence type="ECO:0000256" key="2">
    <source>
        <dbReference type="ARBA" id="ARBA00003909"/>
    </source>
</evidence>
<evidence type="ECO:0000256" key="12">
    <source>
        <dbReference type="ARBA" id="ARBA00022833"/>
    </source>
</evidence>
<feature type="coiled-coil region" evidence="26">
    <location>
        <begin position="873"/>
        <end position="1142"/>
    </location>
</feature>
<dbReference type="Proteomes" id="UP000310189">
    <property type="component" value="Unassembled WGS sequence"/>
</dbReference>
<feature type="domain" description="JmjC" evidence="30">
    <location>
        <begin position="212"/>
        <end position="368"/>
    </location>
</feature>
<dbReference type="InterPro" id="IPR050690">
    <property type="entry name" value="JHDM1_Histone_Demethylase"/>
</dbReference>
<evidence type="ECO:0000256" key="15">
    <source>
        <dbReference type="ARBA" id="ARBA00023002"/>
    </source>
</evidence>
<dbReference type="GO" id="GO:0140680">
    <property type="term" value="F:histone H3K36me/H3K36me2 demethylase activity"/>
    <property type="evidence" value="ECO:0007669"/>
    <property type="project" value="UniProtKB-EC"/>
</dbReference>
<evidence type="ECO:0000256" key="14">
    <source>
        <dbReference type="ARBA" id="ARBA00022964"/>
    </source>
</evidence>
<feature type="region of interest" description="Disordered" evidence="27">
    <location>
        <begin position="1759"/>
        <end position="1789"/>
    </location>
</feature>
<keyword evidence="21" id="KW-0206">Cytoskeleton</keyword>
<dbReference type="InterPro" id="IPR001965">
    <property type="entry name" value="Znf_PHD"/>
</dbReference>
<evidence type="ECO:0000313" key="31">
    <source>
        <dbReference type="EMBL" id="TIA86679.1"/>
    </source>
</evidence>
<dbReference type="PROSITE" id="PS01359">
    <property type="entry name" value="ZF_PHD_1"/>
    <property type="match status" value="1"/>
</dbReference>
<evidence type="ECO:0000256" key="25">
    <source>
        <dbReference type="PROSITE-ProRule" id="PRU00146"/>
    </source>
</evidence>
<evidence type="ECO:0000256" key="13">
    <source>
        <dbReference type="ARBA" id="ARBA00022853"/>
    </source>
</evidence>
<evidence type="ECO:0000259" key="29">
    <source>
        <dbReference type="PROSITE" id="PS50245"/>
    </source>
</evidence>
<evidence type="ECO:0000256" key="19">
    <source>
        <dbReference type="ARBA" id="ARBA00023054"/>
    </source>
</evidence>
<evidence type="ECO:0000256" key="18">
    <source>
        <dbReference type="ARBA" id="ARBA00023017"/>
    </source>
</evidence>
<sequence length="1851" mass="208404">MEHESDGHPRCPKCPPTDSDQDIPDVDDIWIGCDGCDNWFHCACVDVEDPEDIEIWYCNPCISANPNYIIRRKPEPRKSKRSKVKHDYAAINDGIASSYLHVDRLPSLEIQDYKFKQMKGEELTLEWLDSDPSSLSEPIVIPNPKGLDMKMPPAHITIDEIAQKVGTDKPVEISTQHLSKYPWTLGEWASHYYKRREAPEMEKTLNVISLEVSDTDFASQIVPPKFVRDLDWVGNFWPKEKNKDAPRVLLYVLMSLAGSFTDWHIDFAGSSVFYHVLRGEKTFYLARPNSYNLQQYKMWSEAADQGSQWFGDLADATYSVTLKKGNTLIIPTGWIHSVYTPGDSLVIGGNFVHSYGIEGQQKIVQIEIDTKVPLKFRFPGYQTLCWYVASHYSKQLDEGRKLPERVIRNLVVLGDYLSGLAFRMDSPMNENGVADEKATKIAKTYRERFPDDDIDTKPFELAACLKVKAENLLKYKAFNESLSKKSSKRRRSHQMSKGDDDDLTWTERVTKSESTFARRKCRRPCRNDDGELVADLSMNDSQDGEDAMIQFDSISTRRWNIQQPDVYIQEENVKMTTSFSFPGARVSTNAGTGTVRFSGNTDFAAGVWIGVELDTQAGKNDGSVAGRYYFECAPGYGLFVRPAQLKEAPVVSPTRSYAAISHPSKKRPVPSSTPSSRQSSASLRPSISSRPTSNASSLASTPLATKTLPAKPVAPKSAPRRSGVLHTPKPSTSSANGNRAPARRPSSLKTLQPEDLGTQRTPSISHKPTIVEPSQPSESSRSRSPSPAQIADDDSPLLSAIPLPLETSQEPTTTDTKPKTRPSQMLPPSTPTTGPLNYTNQHDQNYPISPSPVTRTLEQTVPKRDYEECQVRLKLSEQHREKELSKLRELESQLDQVKQFNIMKPKLQSKIVDMQNEIKDLRSNNRDLLSQNDNLEQQQKEASDLLELATLDKELAEEKAEGAITELENLQEQVLDLNIALEDLKSRVEDGQNEEATMSKAYDQEDSALGNKQLVKQNERLKMALIRLRDVTNENESMQRNKVVELQREVKDLKEMQEKCSDMQTLLQESEAHVGQLKHQLDDSLASAELVEHLTDKNLSLTEQVESMRATIEDLEALKELSDELEESHHDTEKQLQELLDYKDLHLIASMKRISELLETTADYQSTILQFREHMQLLQGDIDDMRQTQLQQATESEALTSQSQAMLSLNQKLQTTAHKSQAKAIDLELKKLDAAQASEHLRIVQNYLPITFFESGDADSANCLLFFQRCAFKSDLINQVVAQAHGIPNSLYDSVPEILVGVCELRSKLTHFAAINRRFAAMVRRCPADMYLRMGKVANEIKGTERKIDHWLELLRKEEFREFECTKDIIMLLAQFEHLVELYLENSQLDLDELELDSVLAIDCDLDSTTAAIGLSKQMIIGIDNDAGIDKELGAFEVDRDFFEPVQRVIASIKMSKSISRKFAARIRSCIRDSSAIEPTVSNKLSILSNQTAKLNNFAVSFAQSINNYIGMARESADAFEYTKIIEFVNEASQALRLNQSYTSDGWSKVNEFVDAFAETINDVLQTSLEPDSVVKLISEEPWLVRMEEFKAVTTQNIQAEQTVFRLTNDVKELVRGIRSKDQTLQEAGVKIEVMSKKLDTVKKQTEILESRENEVSRLKRVEKTLGDALDVLQVDLNNVEQENDRLKRSMANTDQSAGPNISAAGLSLEGLGGHEGSLEKSVLVERIDSLMSVMRYLRSENAHLRSKDERKALQGLKAILPLRSPTPPLDSDNESNDSTSMSDEPPTPALRQRSVAHQLVGHLARTKIVDLSTSTSDIGWPRSAEMSVLRRQNETQRLVKAAKKLSTPSL</sequence>
<dbReference type="PROSITE" id="PS50016">
    <property type="entry name" value="ZF_PHD_2"/>
    <property type="match status" value="1"/>
</dbReference>
<dbReference type="Pfam" id="PF02373">
    <property type="entry name" value="JmjC"/>
    <property type="match status" value="1"/>
</dbReference>
<evidence type="ECO:0000256" key="20">
    <source>
        <dbReference type="ARBA" id="ARBA00023163"/>
    </source>
</evidence>
<dbReference type="InterPro" id="IPR022157">
    <property type="entry name" value="Dynactin"/>
</dbReference>
<evidence type="ECO:0000256" key="16">
    <source>
        <dbReference type="ARBA" id="ARBA00023004"/>
    </source>
</evidence>
<dbReference type="GO" id="GO:0005874">
    <property type="term" value="C:microtubule"/>
    <property type="evidence" value="ECO:0007669"/>
    <property type="project" value="UniProtKB-KW"/>
</dbReference>
<evidence type="ECO:0000256" key="5">
    <source>
        <dbReference type="ARBA" id="ARBA00008037"/>
    </source>
</evidence>
<evidence type="ECO:0000313" key="32">
    <source>
        <dbReference type="Proteomes" id="UP000310189"/>
    </source>
</evidence>
<dbReference type="GO" id="GO:0030286">
    <property type="term" value="C:dynein complex"/>
    <property type="evidence" value="ECO:0007669"/>
    <property type="project" value="UniProtKB-KW"/>
</dbReference>
<keyword evidence="13" id="KW-0156">Chromatin regulator</keyword>
<dbReference type="SMART" id="SM01052">
    <property type="entry name" value="CAP_GLY"/>
    <property type="match status" value="1"/>
</dbReference>
<dbReference type="EC" id="1.14.11.27" evidence="7"/>
<protein>
    <recommendedName>
        <fullName evidence="8">JmjC domain-containing histone demethylation protein 1</fullName>
        <ecNumber evidence="7">1.14.11.27</ecNumber>
    </recommendedName>
    <alternativeName>
        <fullName evidence="23">[Histone-H3]-lysine-36 demethylase 1</fullName>
    </alternativeName>
</protein>
<dbReference type="Gene3D" id="2.30.30.190">
    <property type="entry name" value="CAP Gly-rich-like domain"/>
    <property type="match status" value="1"/>
</dbReference>
<keyword evidence="22" id="KW-0539">Nucleus</keyword>
<evidence type="ECO:0000256" key="27">
    <source>
        <dbReference type="SAM" id="MobiDB-lite"/>
    </source>
</evidence>
<evidence type="ECO:0000259" key="28">
    <source>
        <dbReference type="PROSITE" id="PS50016"/>
    </source>
</evidence>
<proteinExistence type="inferred from homology"/>
<dbReference type="GO" id="GO:0008270">
    <property type="term" value="F:zinc ion binding"/>
    <property type="evidence" value="ECO:0007669"/>
    <property type="project" value="UniProtKB-KW"/>
</dbReference>
<comment type="similarity">
    <text evidence="6">Belongs to the dynactin 150 kDa subunit family.</text>
</comment>
<evidence type="ECO:0000256" key="10">
    <source>
        <dbReference type="ARBA" id="ARBA00022723"/>
    </source>
</evidence>
<feature type="region of interest" description="Disordered" evidence="27">
    <location>
        <begin position="655"/>
        <end position="853"/>
    </location>
</feature>
<keyword evidence="16" id="KW-0408">Iron</keyword>
<dbReference type="InterPro" id="IPR041070">
    <property type="entry name" value="JHD"/>
</dbReference>
<dbReference type="InterPro" id="IPR003347">
    <property type="entry name" value="JmjC_dom"/>
</dbReference>
<dbReference type="CDD" id="cd15522">
    <property type="entry name" value="PHD_TAF3"/>
    <property type="match status" value="1"/>
</dbReference>
<dbReference type="InterPro" id="IPR000938">
    <property type="entry name" value="CAP-Gly_domain"/>
</dbReference>
<feature type="compositionally biased region" description="Low complexity" evidence="27">
    <location>
        <begin position="772"/>
        <end position="787"/>
    </location>
</feature>
<keyword evidence="18" id="KW-0243">Dynein</keyword>
<dbReference type="OrthoDB" id="2130750at2759"/>
<evidence type="ECO:0000256" key="22">
    <source>
        <dbReference type="ARBA" id="ARBA00023242"/>
    </source>
</evidence>
<comment type="similarity">
    <text evidence="5">Belongs to the JHDM1 histone demethylase family.</text>
</comment>
<feature type="coiled-coil region" evidence="26">
    <location>
        <begin position="1670"/>
        <end position="1697"/>
    </location>
</feature>
<evidence type="ECO:0000259" key="30">
    <source>
        <dbReference type="PROSITE" id="PS51184"/>
    </source>
</evidence>
<evidence type="ECO:0000256" key="26">
    <source>
        <dbReference type="SAM" id="Coils"/>
    </source>
</evidence>
<keyword evidence="21" id="KW-0963">Cytoplasm</keyword>
<feature type="compositionally biased region" description="Low complexity" evidence="27">
    <location>
        <begin position="669"/>
        <end position="691"/>
    </location>
</feature>
<feature type="compositionally biased region" description="Polar residues" evidence="27">
    <location>
        <begin position="692"/>
        <end position="704"/>
    </location>
</feature>
<keyword evidence="17" id="KW-0805">Transcription regulation</keyword>
<keyword evidence="19 26" id="KW-0175">Coiled coil</keyword>
<dbReference type="Pfam" id="PF12455">
    <property type="entry name" value="Dynactin"/>
    <property type="match status" value="1"/>
</dbReference>
<feature type="compositionally biased region" description="Polar residues" evidence="27">
    <location>
        <begin position="821"/>
        <end position="853"/>
    </location>
</feature>
<keyword evidence="12" id="KW-0862">Zinc</keyword>
<dbReference type="PROSITE" id="PS51184">
    <property type="entry name" value="JMJC"/>
    <property type="match status" value="1"/>
</dbReference>
<keyword evidence="15" id="KW-0560">Oxidoreductase</keyword>
<name>A0A4T0FFD5_9BASI</name>
<keyword evidence="14" id="KW-0223">Dioxygenase</keyword>
<keyword evidence="10" id="KW-0479">Metal-binding</keyword>
<keyword evidence="9" id="KW-0493">Microtubule</keyword>
<feature type="domain" description="CAP-Gly" evidence="29">
    <location>
        <begin position="599"/>
        <end position="641"/>
    </location>
</feature>
<organism evidence="31 32">
    <name type="scientific">Wallemia hederae</name>
    <dbReference type="NCBI Taxonomy" id="1540922"/>
    <lineage>
        <taxon>Eukaryota</taxon>
        <taxon>Fungi</taxon>
        <taxon>Dikarya</taxon>
        <taxon>Basidiomycota</taxon>
        <taxon>Wallemiomycotina</taxon>
        <taxon>Wallemiomycetes</taxon>
        <taxon>Wallemiales</taxon>
        <taxon>Wallemiaceae</taxon>
        <taxon>Wallemia</taxon>
    </lineage>
</organism>
<evidence type="ECO:0000256" key="4">
    <source>
        <dbReference type="ARBA" id="ARBA00004245"/>
    </source>
</evidence>
<accession>A0A4T0FFD5</accession>
<dbReference type="GO" id="GO:0005634">
    <property type="term" value="C:nucleus"/>
    <property type="evidence" value="ECO:0007669"/>
    <property type="project" value="UniProtKB-SubCell"/>
</dbReference>
<evidence type="ECO:0000256" key="23">
    <source>
        <dbReference type="ARBA" id="ARBA00031083"/>
    </source>
</evidence>
<evidence type="ECO:0000256" key="11">
    <source>
        <dbReference type="ARBA" id="ARBA00022771"/>
    </source>
</evidence>
<evidence type="ECO:0000256" key="1">
    <source>
        <dbReference type="ARBA" id="ARBA00001954"/>
    </source>
</evidence>
<evidence type="ECO:0000256" key="9">
    <source>
        <dbReference type="ARBA" id="ARBA00022701"/>
    </source>
</evidence>
<feature type="domain" description="PHD-type" evidence="28">
    <location>
        <begin position="8"/>
        <end position="64"/>
    </location>
</feature>
<comment type="function">
    <text evidence="2">Histone demethylase that specifically demethylates 'Lys-36' of histone H3, thereby playing a central role in histone code.</text>
</comment>
<dbReference type="SUPFAM" id="SSF57903">
    <property type="entry name" value="FYVE/PHD zinc finger"/>
    <property type="match status" value="1"/>
</dbReference>
<dbReference type="PANTHER" id="PTHR23123">
    <property type="entry name" value="PHD/F-BOX CONTAINING PROTEIN"/>
    <property type="match status" value="1"/>
</dbReference>
<evidence type="ECO:0000256" key="21">
    <source>
        <dbReference type="ARBA" id="ARBA00023212"/>
    </source>
</evidence>
<dbReference type="InterPro" id="IPR036859">
    <property type="entry name" value="CAP-Gly_dom_sf"/>
</dbReference>
<dbReference type="PROSITE" id="PS00845">
    <property type="entry name" value="CAP_GLY_1"/>
    <property type="match status" value="1"/>
</dbReference>
<gene>
    <name evidence="31" type="ORF">E3P99_03599</name>
</gene>
<evidence type="ECO:0000256" key="8">
    <source>
        <dbReference type="ARBA" id="ARBA00015153"/>
    </source>
</evidence>
<dbReference type="Pfam" id="PF01302">
    <property type="entry name" value="CAP_GLY"/>
    <property type="match status" value="1"/>
</dbReference>
<keyword evidence="11 25" id="KW-0863">Zinc-finger</keyword>
<dbReference type="EMBL" id="SPNW01000076">
    <property type="protein sequence ID" value="TIA86679.1"/>
    <property type="molecule type" value="Genomic_DNA"/>
</dbReference>
<evidence type="ECO:0000256" key="17">
    <source>
        <dbReference type="ARBA" id="ARBA00023015"/>
    </source>
</evidence>
<evidence type="ECO:0000256" key="6">
    <source>
        <dbReference type="ARBA" id="ARBA00011010"/>
    </source>
</evidence>
<comment type="catalytic activity">
    <reaction evidence="24">
        <text>N(6),N(6)-dimethyl-L-lysyl(36)-[histone H3] + 2 2-oxoglutarate + 2 O2 = L-lysyl(36)-[histone H3] + 2 formaldehyde + 2 succinate + 2 CO2</text>
        <dbReference type="Rhea" id="RHEA:42032"/>
        <dbReference type="Rhea" id="RHEA-COMP:9785"/>
        <dbReference type="Rhea" id="RHEA-COMP:9787"/>
        <dbReference type="ChEBI" id="CHEBI:15379"/>
        <dbReference type="ChEBI" id="CHEBI:16526"/>
        <dbReference type="ChEBI" id="CHEBI:16810"/>
        <dbReference type="ChEBI" id="CHEBI:16842"/>
        <dbReference type="ChEBI" id="CHEBI:29969"/>
        <dbReference type="ChEBI" id="CHEBI:30031"/>
        <dbReference type="ChEBI" id="CHEBI:61976"/>
        <dbReference type="EC" id="1.14.11.27"/>
    </reaction>
</comment>
<dbReference type="InterPro" id="IPR019786">
    <property type="entry name" value="Zinc_finger_PHD-type_CS"/>
</dbReference>
<evidence type="ECO:0000256" key="24">
    <source>
        <dbReference type="ARBA" id="ARBA00047915"/>
    </source>
</evidence>
<dbReference type="InterPro" id="IPR011011">
    <property type="entry name" value="Znf_FYVE_PHD"/>
</dbReference>
<dbReference type="SUPFAM" id="SSF74924">
    <property type="entry name" value="Cap-Gly domain"/>
    <property type="match status" value="1"/>
</dbReference>
<evidence type="ECO:0000256" key="7">
    <source>
        <dbReference type="ARBA" id="ARBA00013246"/>
    </source>
</evidence>
<dbReference type="SMART" id="SM00249">
    <property type="entry name" value="PHD"/>
    <property type="match status" value="1"/>
</dbReference>
<dbReference type="PROSITE" id="PS50245">
    <property type="entry name" value="CAP_GLY_2"/>
    <property type="match status" value="1"/>
</dbReference>
<dbReference type="Gene3D" id="2.60.120.650">
    <property type="entry name" value="Cupin"/>
    <property type="match status" value="1"/>
</dbReference>
<reference evidence="31 32" key="1">
    <citation type="submission" date="2019-03" db="EMBL/GenBank/DDBJ databases">
        <title>Sequencing 23 genomes of Wallemia ichthyophaga.</title>
        <authorList>
            <person name="Gostincar C."/>
        </authorList>
    </citation>
    <scope>NUCLEOTIDE SEQUENCE [LARGE SCALE GENOMIC DNA]</scope>
    <source>
        <strain evidence="31 32">EXF-5753</strain>
    </source>
</reference>
<dbReference type="InterPro" id="IPR019787">
    <property type="entry name" value="Znf_PHD-finger"/>
</dbReference>
<keyword evidence="32" id="KW-1185">Reference proteome</keyword>
<dbReference type="SMART" id="SM00558">
    <property type="entry name" value="JmjC"/>
    <property type="match status" value="1"/>
</dbReference>
<dbReference type="SUPFAM" id="SSF51197">
    <property type="entry name" value="Clavaminate synthase-like"/>
    <property type="match status" value="1"/>
</dbReference>
<evidence type="ECO:0000256" key="3">
    <source>
        <dbReference type="ARBA" id="ARBA00004123"/>
    </source>
</evidence>
<keyword evidence="20" id="KW-0804">Transcription</keyword>